<reference evidence="2 3" key="1">
    <citation type="submission" date="2018-03" db="EMBL/GenBank/DDBJ databases">
        <title>Genomic Encyclopedia of Type Strains, Phase III (KMG-III): the genomes of soil and plant-associated and newly described type strains.</title>
        <authorList>
            <person name="Whitman W."/>
        </authorList>
    </citation>
    <scope>NUCLEOTIDE SEQUENCE [LARGE SCALE GENOMIC DNA]</scope>
    <source>
        <strain evidence="2 3">CGMCC 4.7097</strain>
    </source>
</reference>
<feature type="transmembrane region" description="Helical" evidence="1">
    <location>
        <begin position="133"/>
        <end position="154"/>
    </location>
</feature>
<dbReference type="EMBL" id="PYAX01000002">
    <property type="protein sequence ID" value="PSL57768.1"/>
    <property type="molecule type" value="Genomic_DNA"/>
</dbReference>
<feature type="transmembrane region" description="Helical" evidence="1">
    <location>
        <begin position="103"/>
        <end position="121"/>
    </location>
</feature>
<sequence length="230" mass="24636">MAAERRGDPAAEIGTGVLSRIASVVYWFVVIEAMILLTTAPGFLVLLFLDRSAGNAPLIGLCFAPVGPALSAAVYAWRVFLHDRDLSPATHFRRGYRLNRLDVLRWWLPALAVLTVIGFSLANLELAGVPAGYGLVLVVIAVAILLWSTQALVLSSTLSLRTRDTARLASYYLGARPASALGALSLLIAAGGLVVLTSDWVLALLVSPFTLLLLRNADPVLRDATERFTA</sequence>
<protein>
    <recommendedName>
        <fullName evidence="4">Membrane protein YesL</fullName>
    </recommendedName>
</protein>
<evidence type="ECO:0000313" key="2">
    <source>
        <dbReference type="EMBL" id="PSL57768.1"/>
    </source>
</evidence>
<dbReference type="AlphaFoldDB" id="A0A2P8IH17"/>
<dbReference type="Proteomes" id="UP000241118">
    <property type="component" value="Unassembled WGS sequence"/>
</dbReference>
<organism evidence="2 3">
    <name type="scientific">Saccharothrix carnea</name>
    <dbReference type="NCBI Taxonomy" id="1280637"/>
    <lineage>
        <taxon>Bacteria</taxon>
        <taxon>Bacillati</taxon>
        <taxon>Actinomycetota</taxon>
        <taxon>Actinomycetes</taxon>
        <taxon>Pseudonocardiales</taxon>
        <taxon>Pseudonocardiaceae</taxon>
        <taxon>Saccharothrix</taxon>
    </lineage>
</organism>
<keyword evidence="3" id="KW-1185">Reference proteome</keyword>
<comment type="caution">
    <text evidence="2">The sequence shown here is derived from an EMBL/GenBank/DDBJ whole genome shotgun (WGS) entry which is preliminary data.</text>
</comment>
<feature type="transmembrane region" description="Helical" evidence="1">
    <location>
        <begin position="24"/>
        <end position="49"/>
    </location>
</feature>
<keyword evidence="1" id="KW-0812">Transmembrane</keyword>
<accession>A0A2P8IH17</accession>
<evidence type="ECO:0000313" key="3">
    <source>
        <dbReference type="Proteomes" id="UP000241118"/>
    </source>
</evidence>
<name>A0A2P8IH17_SACCR</name>
<evidence type="ECO:0008006" key="4">
    <source>
        <dbReference type="Google" id="ProtNLM"/>
    </source>
</evidence>
<proteinExistence type="predicted"/>
<dbReference type="OrthoDB" id="4211860at2"/>
<keyword evidence="1" id="KW-0472">Membrane</keyword>
<feature type="transmembrane region" description="Helical" evidence="1">
    <location>
        <begin position="55"/>
        <end position="77"/>
    </location>
</feature>
<evidence type="ECO:0000256" key="1">
    <source>
        <dbReference type="SAM" id="Phobius"/>
    </source>
</evidence>
<feature type="transmembrane region" description="Helical" evidence="1">
    <location>
        <begin position="175"/>
        <end position="194"/>
    </location>
</feature>
<keyword evidence="1" id="KW-1133">Transmembrane helix</keyword>
<gene>
    <name evidence="2" type="ORF">B0I31_102747</name>
</gene>